<dbReference type="Gene3D" id="3.10.620.30">
    <property type="match status" value="1"/>
</dbReference>
<protein>
    <submittedName>
        <fullName evidence="3">Transglutaminase-like superfamily protein</fullName>
    </submittedName>
</protein>
<keyword evidence="4" id="KW-1185">Reference proteome</keyword>
<reference evidence="3 4" key="1">
    <citation type="submission" date="2014-12" db="EMBL/GenBank/DDBJ databases">
        <title>Genome sequence of Flavobacterium beibuense RSKm HC5.</title>
        <authorList>
            <person name="Kim J.F."/>
            <person name="Song J.Y."/>
            <person name="Kwak M.-J."/>
            <person name="Lee S.-W."/>
        </authorList>
    </citation>
    <scope>NUCLEOTIDE SEQUENCE [LARGE SCALE GENOMIC DNA]</scope>
    <source>
        <strain evidence="3 4">RSKm HC5</strain>
    </source>
</reference>
<dbReference type="AlphaFoldDB" id="A0A444WCC5"/>
<dbReference type="InterPro" id="IPR024618">
    <property type="entry name" value="DUF3857"/>
</dbReference>
<name>A0A444WCC5_9FLAO</name>
<sequence>MKIFHLIAFLLVTGFAAHAQKNELGEVTKEELEQKSHPTDPSASAAILFAKGTTYMDYSTSNGFMIVTEVDTKIKIYNKDGYDWANKIISYYSSDNGDETVDVNKAVTYNLIDGKVVKTKLKKEGEFTEQVNKFYKQKKIMMPDVKEGSIVEYRYTVRSPFISLFPEWRFQEPIPVNYSEYTTRIPEYFTYKPNFRGYLAPKVSNSSANKRITYVEKERTGRGTQFSNGQIDYSEKIATYVMENVPALKDEYYVNNIDNYTSSIEHELAITQYPGETVKSYSHSWEDLAKTIYNYDDFGGEIKKTGYYEDDLNALLSGADTQEKKIGVIFNYVKNRMNWNSYYGYTCHDGVKQAYKNKTGNVAEINLMLVSMLNYAGLEANPVLVTTRSSKIALFPTRSAFNYVIAAVQAGNEIVLLDATSKSALPNILPIRSLNWNGRLIRKDGSSLEISMFPQSNSKEIITIIASIDEEGKISGKARDQYFDYNAFIFRESYTNTNQDSYLEKLEKRYDGIEIADYSVTNDDLNKPVVEEFNFVHKNVSDIIGDKIYVHPLLFFAETENPFKQEKREYPIDFVYPRQDRYMITLSIPEGYVVESIPESLALGMEQNIGTFKFSIQANEKQIQLIATTEINYSNIPQDYYTVIKDFYQKMVEKQTEKIVLSKKI</sequence>
<evidence type="ECO:0000313" key="4">
    <source>
        <dbReference type="Proteomes" id="UP000289775"/>
    </source>
</evidence>
<evidence type="ECO:0000313" key="3">
    <source>
        <dbReference type="EMBL" id="RYJ43435.1"/>
    </source>
</evidence>
<evidence type="ECO:0000259" key="2">
    <source>
        <dbReference type="Pfam" id="PF12969"/>
    </source>
</evidence>
<dbReference type="Pfam" id="PF12969">
    <property type="entry name" value="DUF3857"/>
    <property type="match status" value="1"/>
</dbReference>
<dbReference type="EMBL" id="JUIW01000005">
    <property type="protein sequence ID" value="RYJ43435.1"/>
    <property type="molecule type" value="Genomic_DNA"/>
</dbReference>
<feature type="chain" id="PRO_5019349443" evidence="1">
    <location>
        <begin position="20"/>
        <end position="665"/>
    </location>
</feature>
<dbReference type="Gene3D" id="2.60.40.3140">
    <property type="match status" value="1"/>
</dbReference>
<evidence type="ECO:0000256" key="1">
    <source>
        <dbReference type="SAM" id="SignalP"/>
    </source>
</evidence>
<gene>
    <name evidence="3" type="ORF">NU09_1773</name>
</gene>
<dbReference type="RefSeq" id="WP_129750905.1">
    <property type="nucleotide sequence ID" value="NZ_JUIW01000005.1"/>
</dbReference>
<accession>A0A444WCC5</accession>
<comment type="caution">
    <text evidence="3">The sequence shown here is derived from an EMBL/GenBank/DDBJ whole genome shotgun (WGS) entry which is preliminary data.</text>
</comment>
<feature type="signal peptide" evidence="1">
    <location>
        <begin position="1"/>
        <end position="19"/>
    </location>
</feature>
<feature type="domain" description="DUF3857" evidence="2">
    <location>
        <begin position="69"/>
        <end position="213"/>
    </location>
</feature>
<dbReference type="OrthoDB" id="98874at2"/>
<dbReference type="Proteomes" id="UP000289775">
    <property type="component" value="Unassembled WGS sequence"/>
</dbReference>
<keyword evidence="1" id="KW-0732">Signal</keyword>
<organism evidence="3 4">
    <name type="scientific">Flavobacterium beibuense</name>
    <dbReference type="NCBI Taxonomy" id="657326"/>
    <lineage>
        <taxon>Bacteria</taxon>
        <taxon>Pseudomonadati</taxon>
        <taxon>Bacteroidota</taxon>
        <taxon>Flavobacteriia</taxon>
        <taxon>Flavobacteriales</taxon>
        <taxon>Flavobacteriaceae</taxon>
        <taxon>Flavobacterium</taxon>
    </lineage>
</organism>
<dbReference type="Gene3D" id="2.60.120.1130">
    <property type="match status" value="1"/>
</dbReference>
<proteinExistence type="predicted"/>